<keyword evidence="4 9" id="KW-0812">Transmembrane</keyword>
<evidence type="ECO:0000256" key="3">
    <source>
        <dbReference type="ARBA" id="ARBA00022475"/>
    </source>
</evidence>
<dbReference type="CDD" id="cd02966">
    <property type="entry name" value="TlpA_like_family"/>
    <property type="match status" value="1"/>
</dbReference>
<dbReference type="PROSITE" id="PS00194">
    <property type="entry name" value="THIOREDOXIN_1"/>
    <property type="match status" value="1"/>
</dbReference>
<evidence type="ECO:0000256" key="2">
    <source>
        <dbReference type="ARBA" id="ARBA00006143"/>
    </source>
</evidence>
<keyword evidence="6 9" id="KW-1133">Transmembrane helix</keyword>
<comment type="caution">
    <text evidence="11">The sequence shown here is derived from an EMBL/GenBank/DDBJ whole genome shotgun (WGS) entry which is preliminary data.</text>
</comment>
<feature type="compositionally biased region" description="Gly residues" evidence="8">
    <location>
        <begin position="256"/>
        <end position="269"/>
    </location>
</feature>
<name>A0A3N0ATU6_9ACTN</name>
<dbReference type="InterPro" id="IPR013766">
    <property type="entry name" value="Thioredoxin_domain"/>
</dbReference>
<protein>
    <submittedName>
        <fullName evidence="11">Cytochrome C biogenesis protein</fullName>
    </submittedName>
</protein>
<proteinExistence type="inferred from homology"/>
<dbReference type="OrthoDB" id="9796554at2"/>
<accession>A0A3N0ATU6</accession>
<dbReference type="Gene3D" id="3.40.30.10">
    <property type="entry name" value="Glutaredoxin"/>
    <property type="match status" value="1"/>
</dbReference>
<dbReference type="Pfam" id="PF02683">
    <property type="entry name" value="DsbD_TM"/>
    <property type="match status" value="1"/>
</dbReference>
<dbReference type="PROSITE" id="PS51352">
    <property type="entry name" value="THIOREDOXIN_2"/>
    <property type="match status" value="1"/>
</dbReference>
<feature type="transmembrane region" description="Helical" evidence="9">
    <location>
        <begin position="93"/>
        <end position="111"/>
    </location>
</feature>
<dbReference type="InterPro" id="IPR051790">
    <property type="entry name" value="Cytochrome_c-biogenesis_DsbD"/>
</dbReference>
<comment type="subcellular location">
    <subcellularLocation>
        <location evidence="1">Cell membrane</location>
        <topology evidence="1">Multi-pass membrane protein</topology>
    </subcellularLocation>
</comment>
<feature type="domain" description="Thioredoxin" evidence="10">
    <location>
        <begin position="288"/>
        <end position="438"/>
    </location>
</feature>
<dbReference type="InterPro" id="IPR036249">
    <property type="entry name" value="Thioredoxin-like_sf"/>
</dbReference>
<dbReference type="Proteomes" id="UP000278632">
    <property type="component" value="Unassembled WGS sequence"/>
</dbReference>
<keyword evidence="3" id="KW-1003">Cell membrane</keyword>
<dbReference type="GO" id="GO:0005886">
    <property type="term" value="C:plasma membrane"/>
    <property type="evidence" value="ECO:0007669"/>
    <property type="project" value="UniProtKB-SubCell"/>
</dbReference>
<dbReference type="InterPro" id="IPR003834">
    <property type="entry name" value="Cyt_c_assmbl_TM_dom"/>
</dbReference>
<feature type="transmembrane region" description="Helical" evidence="9">
    <location>
        <begin position="172"/>
        <end position="195"/>
    </location>
</feature>
<evidence type="ECO:0000313" key="11">
    <source>
        <dbReference type="EMBL" id="RNL38255.1"/>
    </source>
</evidence>
<evidence type="ECO:0000256" key="4">
    <source>
        <dbReference type="ARBA" id="ARBA00022692"/>
    </source>
</evidence>
<feature type="transmembrane region" description="Helical" evidence="9">
    <location>
        <begin position="63"/>
        <end position="87"/>
    </location>
</feature>
<feature type="compositionally biased region" description="Low complexity" evidence="8">
    <location>
        <begin position="270"/>
        <end position="279"/>
    </location>
</feature>
<sequence length="442" mass="46814">MGFSLETSIPALTVFAQGLLSFFSPCVLPLIPLYVGYLAGGAGKVGEDGVIEYPRGKVLGNTLFFVVGVSFAFFLLGFGFTALGQFFTGNQRMFSMVAGVIMVAFGLYMLGAFGKTRMVETERRLPFNLSRFAMNPLVALVLGFTFSFAWTPCVGPVLAGVLLMASSSASAMAGYALVGVYTLGFVLPFLAVGLFTGEVLRFFRTHGNVVRHTVKVGGALLIVMGLMTVTGWMNGVTSYLSSFGAAPAAQEQSADGTGGSAGADAGTGSGSQPSSPDGDAVGKGSSGDVSLAPMADISLVDQDGVEHKLSDYRGKTVFLNFFATWCGPCQREIPDIEALYKSRGENQDDLVVLAVANPKTADRPQNSDVSEAEVKSFIKEYGITYPVLMDTKGQLFSAYGIRSFPTTFMIDKDGNVFGYVTGMLTADVMNSIVEQTMTGVRK</sequence>
<evidence type="ECO:0000256" key="6">
    <source>
        <dbReference type="ARBA" id="ARBA00022989"/>
    </source>
</evidence>
<feature type="transmembrane region" description="Helical" evidence="9">
    <location>
        <begin position="216"/>
        <end position="233"/>
    </location>
</feature>
<dbReference type="GO" id="GO:0017004">
    <property type="term" value="P:cytochrome complex assembly"/>
    <property type="evidence" value="ECO:0007669"/>
    <property type="project" value="UniProtKB-KW"/>
</dbReference>
<keyword evidence="7 9" id="KW-0472">Membrane</keyword>
<keyword evidence="12" id="KW-1185">Reference proteome</keyword>
<organism evidence="11 12">
    <name type="scientific">Paraeggerthella hongkongensis</name>
    <dbReference type="NCBI Taxonomy" id="230658"/>
    <lineage>
        <taxon>Bacteria</taxon>
        <taxon>Bacillati</taxon>
        <taxon>Actinomycetota</taxon>
        <taxon>Coriobacteriia</taxon>
        <taxon>Eggerthellales</taxon>
        <taxon>Eggerthellaceae</taxon>
        <taxon>Paraeggerthella</taxon>
    </lineage>
</organism>
<dbReference type="RefSeq" id="WP_123193111.1">
    <property type="nucleotide sequence ID" value="NZ_QICD01000041.1"/>
</dbReference>
<evidence type="ECO:0000256" key="5">
    <source>
        <dbReference type="ARBA" id="ARBA00022748"/>
    </source>
</evidence>
<dbReference type="EMBL" id="QICD01000041">
    <property type="protein sequence ID" value="RNL38255.1"/>
    <property type="molecule type" value="Genomic_DNA"/>
</dbReference>
<evidence type="ECO:0000256" key="9">
    <source>
        <dbReference type="SAM" id="Phobius"/>
    </source>
</evidence>
<comment type="similarity">
    <text evidence="2">Belongs to the DsbD family.</text>
</comment>
<reference evidence="12" key="1">
    <citation type="submission" date="2018-05" db="EMBL/GenBank/DDBJ databases">
        <title>Genome Sequencing of selected type strains of the family Eggerthellaceae.</title>
        <authorList>
            <person name="Danylec N."/>
            <person name="Stoll D.A."/>
            <person name="Doetsch A."/>
            <person name="Huch M."/>
        </authorList>
    </citation>
    <scope>NUCLEOTIDE SEQUENCE [LARGE SCALE GENOMIC DNA]</scope>
    <source>
        <strain evidence="12">DSM 16106</strain>
    </source>
</reference>
<keyword evidence="5" id="KW-0201">Cytochrome c-type biogenesis</keyword>
<dbReference type="GO" id="GO:0016491">
    <property type="term" value="F:oxidoreductase activity"/>
    <property type="evidence" value="ECO:0007669"/>
    <property type="project" value="InterPro"/>
</dbReference>
<evidence type="ECO:0000259" key="10">
    <source>
        <dbReference type="PROSITE" id="PS51352"/>
    </source>
</evidence>
<feature type="transmembrane region" description="Helical" evidence="9">
    <location>
        <begin position="132"/>
        <end position="152"/>
    </location>
</feature>
<dbReference type="InterPro" id="IPR017937">
    <property type="entry name" value="Thioredoxin_CS"/>
</dbReference>
<dbReference type="AlphaFoldDB" id="A0A3N0ATU6"/>
<evidence type="ECO:0000313" key="12">
    <source>
        <dbReference type="Proteomes" id="UP000278632"/>
    </source>
</evidence>
<evidence type="ECO:0000256" key="7">
    <source>
        <dbReference type="ARBA" id="ARBA00023136"/>
    </source>
</evidence>
<evidence type="ECO:0000256" key="1">
    <source>
        <dbReference type="ARBA" id="ARBA00004651"/>
    </source>
</evidence>
<dbReference type="InterPro" id="IPR013740">
    <property type="entry name" value="Redoxin"/>
</dbReference>
<feature type="transmembrane region" description="Helical" evidence="9">
    <location>
        <begin position="20"/>
        <end position="42"/>
    </location>
</feature>
<dbReference type="Pfam" id="PF08534">
    <property type="entry name" value="Redoxin"/>
    <property type="match status" value="1"/>
</dbReference>
<dbReference type="SUPFAM" id="SSF52833">
    <property type="entry name" value="Thioredoxin-like"/>
    <property type="match status" value="1"/>
</dbReference>
<dbReference type="PANTHER" id="PTHR31272">
    <property type="entry name" value="CYTOCHROME C-TYPE BIOGENESIS PROTEIN HI_1454-RELATED"/>
    <property type="match status" value="1"/>
</dbReference>
<evidence type="ECO:0000256" key="8">
    <source>
        <dbReference type="SAM" id="MobiDB-lite"/>
    </source>
</evidence>
<dbReference type="PANTHER" id="PTHR31272:SF4">
    <property type="entry name" value="CYTOCHROME C-TYPE BIOGENESIS PROTEIN HI_1454-RELATED"/>
    <property type="match status" value="1"/>
</dbReference>
<feature type="region of interest" description="Disordered" evidence="8">
    <location>
        <begin position="251"/>
        <end position="287"/>
    </location>
</feature>
<gene>
    <name evidence="11" type="ORF">DMP08_11985</name>
</gene>